<keyword evidence="5" id="KW-1185">Reference proteome</keyword>
<sequence length="369" mass="41000">MSSFTSSQSQSQNAPERATESNYEDNPEAAPALANLIPLPELHKAFTTHLNAKSIDEIIQLLSADVRLQESAAIDAQGLQGKEQVSSKLVQVCKKMGGLLQNATDEGHLMKDEVTTKSVLQLKKGMIRLTVGCSIVWFGGLIRLLILEKGATESFMIDTTPPPLQSEEEAVSEGPPSSLLEPFLVPRPPSFPPPTLTLKIQSCSNLVNAPHNLRPINPYVKVKLPSGTRHVTKVIKMNKNPTFTDAESNGCILGLCLNHSDKTKVDSYFDLQIMDWKPVKHRLLGEIRVNIGSFKVAGEEEEMEYSVNMRWRKDATGLIKLKAKVEDMELWWRGEELKARDERRRREEEQEGEGGEGGEKEAESNCVLS</sequence>
<comment type="caution">
    <text evidence="4">The sequence shown here is derived from an EMBL/GenBank/DDBJ whole genome shotgun (WGS) entry which is preliminary data.</text>
</comment>
<dbReference type="InterPro" id="IPR000008">
    <property type="entry name" value="C2_dom"/>
</dbReference>
<dbReference type="Gene3D" id="2.60.40.150">
    <property type="entry name" value="C2 domain"/>
    <property type="match status" value="1"/>
</dbReference>
<feature type="region of interest" description="Disordered" evidence="1">
    <location>
        <begin position="339"/>
        <end position="369"/>
    </location>
</feature>
<feature type="domain" description="C2" evidence="3">
    <location>
        <begin position="176"/>
        <end position="305"/>
    </location>
</feature>
<keyword evidence="2" id="KW-1133">Transmembrane helix</keyword>
<dbReference type="EMBL" id="BRXY01000248">
    <property type="protein sequence ID" value="GMH80706.1"/>
    <property type="molecule type" value="Genomic_DNA"/>
</dbReference>
<feature type="transmembrane region" description="Helical" evidence="2">
    <location>
        <begin position="126"/>
        <end position="146"/>
    </location>
</feature>
<evidence type="ECO:0000313" key="5">
    <source>
        <dbReference type="Proteomes" id="UP001165085"/>
    </source>
</evidence>
<dbReference type="Pfam" id="PF00168">
    <property type="entry name" value="C2"/>
    <property type="match status" value="1"/>
</dbReference>
<keyword evidence="2" id="KW-0472">Membrane</keyword>
<dbReference type="PROSITE" id="PS50004">
    <property type="entry name" value="C2"/>
    <property type="match status" value="1"/>
</dbReference>
<name>A0A9W7AXD9_9STRA</name>
<reference evidence="5" key="1">
    <citation type="journal article" date="2023" name="Commun. Biol.">
        <title>Genome analysis of Parmales, the sister group of diatoms, reveals the evolutionary specialization of diatoms from phago-mixotrophs to photoautotrophs.</title>
        <authorList>
            <person name="Ban H."/>
            <person name="Sato S."/>
            <person name="Yoshikawa S."/>
            <person name="Yamada K."/>
            <person name="Nakamura Y."/>
            <person name="Ichinomiya M."/>
            <person name="Sato N."/>
            <person name="Blanc-Mathieu R."/>
            <person name="Endo H."/>
            <person name="Kuwata A."/>
            <person name="Ogata H."/>
        </authorList>
    </citation>
    <scope>NUCLEOTIDE SEQUENCE [LARGE SCALE GENOMIC DNA]</scope>
    <source>
        <strain evidence="5">NIES 3701</strain>
    </source>
</reference>
<dbReference type="InterPro" id="IPR035892">
    <property type="entry name" value="C2_domain_sf"/>
</dbReference>
<accession>A0A9W7AXD9</accession>
<evidence type="ECO:0000259" key="3">
    <source>
        <dbReference type="PROSITE" id="PS50004"/>
    </source>
</evidence>
<keyword evidence="2" id="KW-0812">Transmembrane</keyword>
<evidence type="ECO:0000313" key="4">
    <source>
        <dbReference type="EMBL" id="GMH80706.1"/>
    </source>
</evidence>
<gene>
    <name evidence="4" type="ORF">TrST_g6058</name>
</gene>
<dbReference type="SUPFAM" id="SSF49562">
    <property type="entry name" value="C2 domain (Calcium/lipid-binding domain, CaLB)"/>
    <property type="match status" value="1"/>
</dbReference>
<evidence type="ECO:0000256" key="2">
    <source>
        <dbReference type="SAM" id="Phobius"/>
    </source>
</evidence>
<evidence type="ECO:0000256" key="1">
    <source>
        <dbReference type="SAM" id="MobiDB-lite"/>
    </source>
</evidence>
<feature type="compositionally biased region" description="Basic and acidic residues" evidence="1">
    <location>
        <begin position="339"/>
        <end position="348"/>
    </location>
</feature>
<dbReference type="CDD" id="cd00030">
    <property type="entry name" value="C2"/>
    <property type="match status" value="1"/>
</dbReference>
<feature type="region of interest" description="Disordered" evidence="1">
    <location>
        <begin position="1"/>
        <end position="27"/>
    </location>
</feature>
<dbReference type="SMART" id="SM00239">
    <property type="entry name" value="C2"/>
    <property type="match status" value="1"/>
</dbReference>
<dbReference type="AlphaFoldDB" id="A0A9W7AXD9"/>
<dbReference type="Proteomes" id="UP001165085">
    <property type="component" value="Unassembled WGS sequence"/>
</dbReference>
<proteinExistence type="predicted"/>
<organism evidence="4 5">
    <name type="scientific">Triparma strigata</name>
    <dbReference type="NCBI Taxonomy" id="1606541"/>
    <lineage>
        <taxon>Eukaryota</taxon>
        <taxon>Sar</taxon>
        <taxon>Stramenopiles</taxon>
        <taxon>Ochrophyta</taxon>
        <taxon>Bolidophyceae</taxon>
        <taxon>Parmales</taxon>
        <taxon>Triparmaceae</taxon>
        <taxon>Triparma</taxon>
    </lineage>
</organism>
<protein>
    <recommendedName>
        <fullName evidence="3">C2 domain-containing protein</fullName>
    </recommendedName>
</protein>
<feature type="compositionally biased region" description="Low complexity" evidence="1">
    <location>
        <begin position="1"/>
        <end position="12"/>
    </location>
</feature>
<dbReference type="OrthoDB" id="197571at2759"/>